<evidence type="ECO:0000313" key="2">
    <source>
        <dbReference type="Proteomes" id="UP000007797"/>
    </source>
</evidence>
<evidence type="ECO:0000313" key="1">
    <source>
        <dbReference type="EMBL" id="EGG20554.1"/>
    </source>
</evidence>
<accession>F4PRQ5</accession>
<sequence>MEKSSSSSRTYFQYGRISNILLLMIVNMIDDNMDLICLLLTCKSFYYDFRLKFQDTLKFNHLVIPNDNLPKSHYLNPTTVRSTIHFGMQAFYRMFLNSMFQDNDVAVITEIAGQGHHNRHTDDDFRKTAIYIRGESISNPPSSSVKTLYIDFRGNSKKDVNIVSMIRDGRDGLESLIVNDANIILDEKLPNSLEKLVLTGCGPSPLRNGNTIVLDRLLISNTSLTTLVIDPKLYLVNFHACSKTSSTFVWPPSITSLTVATSPDPINKHSLPLTLRYLDLIVNPRNAYRLDLSHHTQLETLKLESEKIDSTKVVLPKSLTYLSISRFIGANKEWFPPGLITFIGKRTFPEFKLGMLPTTIQVVDIECDTPTNIGQPPRLIKDLCVKCWKGSVLSADMPLLESLSLLFINNIDSDYIPNPTLKSLTLSHLGQLDLKDTTYLLHFNQLEYFSWSPAQQQQSTQPSTIVSSPKHYPPSIKTLEYRHQTSYPNQPITKIYLPTSLETYIYAAIQNTRLHPILNIFSIPDNIIIVDNLKETTGEEQKKIIDYLLPPNLTTLQCCLEWGLGDVYIFRIDNLINKTNVNRFILSDSFAKNTIFQLDIKRLDEKNKNVILTTDKSLYGGMITQILKQDEETTKDNQNGNQNQTQNEYQELYIHLRYNLKSFDKSLICNIISNPFPTKQSN</sequence>
<name>F4PRQ5_CACFS</name>
<dbReference type="AlphaFoldDB" id="F4PRQ5"/>
<dbReference type="KEGG" id="dfa:DFA_00415"/>
<organism evidence="1 2">
    <name type="scientific">Cavenderia fasciculata</name>
    <name type="common">Slime mold</name>
    <name type="synonym">Dictyostelium fasciculatum</name>
    <dbReference type="NCBI Taxonomy" id="261658"/>
    <lineage>
        <taxon>Eukaryota</taxon>
        <taxon>Amoebozoa</taxon>
        <taxon>Evosea</taxon>
        <taxon>Eumycetozoa</taxon>
        <taxon>Dictyostelia</taxon>
        <taxon>Acytosteliales</taxon>
        <taxon>Cavenderiaceae</taxon>
        <taxon>Cavenderia</taxon>
    </lineage>
</organism>
<protein>
    <submittedName>
        <fullName evidence="1">Uncharacterized protein</fullName>
    </submittedName>
</protein>
<dbReference type="OrthoDB" id="550575at2759"/>
<keyword evidence="2" id="KW-1185">Reference proteome</keyword>
<gene>
    <name evidence="1" type="ORF">DFA_00415</name>
</gene>
<dbReference type="EMBL" id="GL883010">
    <property type="protein sequence ID" value="EGG20554.1"/>
    <property type="molecule type" value="Genomic_DNA"/>
</dbReference>
<proteinExistence type="predicted"/>
<reference evidence="2" key="1">
    <citation type="journal article" date="2011" name="Genome Res.">
        <title>Phylogeny-wide analysis of social amoeba genomes highlights ancient origins for complex intercellular communication.</title>
        <authorList>
            <person name="Heidel A.J."/>
            <person name="Lawal H.M."/>
            <person name="Felder M."/>
            <person name="Schilde C."/>
            <person name="Helps N.R."/>
            <person name="Tunggal B."/>
            <person name="Rivero F."/>
            <person name="John U."/>
            <person name="Schleicher M."/>
            <person name="Eichinger L."/>
            <person name="Platzer M."/>
            <person name="Noegel A.A."/>
            <person name="Schaap P."/>
            <person name="Gloeckner G."/>
        </authorList>
    </citation>
    <scope>NUCLEOTIDE SEQUENCE [LARGE SCALE GENOMIC DNA]</scope>
    <source>
        <strain evidence="2">SH3</strain>
    </source>
</reference>
<dbReference type="GeneID" id="14872777"/>
<dbReference type="Proteomes" id="UP000007797">
    <property type="component" value="Unassembled WGS sequence"/>
</dbReference>
<dbReference type="RefSeq" id="XP_004358404.1">
    <property type="nucleotide sequence ID" value="XM_004358347.1"/>
</dbReference>